<dbReference type="Pfam" id="PF04464">
    <property type="entry name" value="Glyphos_transf"/>
    <property type="match status" value="1"/>
</dbReference>
<dbReference type="EMBL" id="AP017424">
    <property type="protein sequence ID" value="BAU83199.1"/>
    <property type="molecule type" value="Genomic_DNA"/>
</dbReference>
<evidence type="ECO:0000256" key="1">
    <source>
        <dbReference type="ARBA" id="ARBA00004202"/>
    </source>
</evidence>
<dbReference type="SUPFAM" id="SSF53448">
    <property type="entry name" value="Nucleotide-diphospho-sugar transferases"/>
    <property type="match status" value="1"/>
</dbReference>
<dbReference type="KEGG" id="slau:SLA_2269"/>
<dbReference type="Gene3D" id="3.40.50.11820">
    <property type="match status" value="1"/>
</dbReference>
<dbReference type="AlphaFoldDB" id="A0A160NWT6"/>
<dbReference type="Gene3D" id="3.40.50.12580">
    <property type="match status" value="1"/>
</dbReference>
<dbReference type="PANTHER" id="PTHR37316:SF3">
    <property type="entry name" value="TEICHOIC ACID GLYCEROL-PHOSPHATE TRANSFERASE"/>
    <property type="match status" value="1"/>
</dbReference>
<dbReference type="GO" id="GO:0047355">
    <property type="term" value="F:CDP-glycerol glycerophosphotransferase activity"/>
    <property type="evidence" value="ECO:0007669"/>
    <property type="project" value="InterPro"/>
</dbReference>
<evidence type="ECO:0000256" key="2">
    <source>
        <dbReference type="ARBA" id="ARBA00010488"/>
    </source>
</evidence>
<sequence length="1194" mass="135401">MPPRLSVVVPVYNVELFLDECLQSIADQTFTDWETIVVDDGSTDGSLAIARGWEKKDKRFRVVAQENKGLGPARNVGVEHLTEGTEFLTFVDSDDIVLPDAYERCIASLDKTGSDFVSGNVNLLKAGEVSISPLHEKRLRDSRERTHITRDNALVHDRTAWNKVYRRSFWEQHKFQFPGIFYEDIPVTLPSHFLATAVDVLGAPIYLWRQRTGGAPSITQRRTEPKNVHDRIKSCDSVSRFLASMPRADRDEHKRWYDRIVISSELTMFMAVLEDGNDEFRTLFMEGARDYLSRVDPAVFKELGVALRIKCHLITEGRLEELRELLTFERENGRAIPVTRQGLRHFADYPVLDKDKGDLPRDVLRVDTELSARARAEQVLWQNGRMHVEGHAYIRNLAAPAPTPSMRVLMLRETGSRRTVLVRPSRTRALKATQGSGQALHSYDWSGFTLDVNPAKLKGRTGWRDGVWRMTVATVQDGVVRRSRLKAGESGNAESPAQHWIEKDVRIVPFVADAHLYLRVDKVRAKLTGHRLIDGSAIELSGVLGHEAAAAGAQLAIRLTHPTSETALELPVNRVTRPGVAEFSVRVPLAALDIEGRDTEDLDVADKWTAELVVGGRAFAVAVHDRQGDLGHQYPVDGAETAAWGTRTITIANDGAGRLVLRTQPVQPMIAEATVSTDGRISLTGALPITGDGADEELELVLRHSRHAEEHRHPVTVENGTFHADFLPVPIGFAEVPLRSGRWYLFVRTVDSRVEVPVRVVPSALATLPVSFHLRGRDYTLTHRFYDRLLVDSASNLNPEELGWYRQREMRSTVYEQARKAPLKDVVLYASFSGRQYSDSPRAVYEELKRQGSQLEHVWVVEDLRAEIPEGVRMVRRWSREWYKALGTSRYIVSNTHLPFWINRREGQVIVQTWHGTPLKRIGHDIDSVQFADRKYLEKVAQETPSWSFMISPNRFSTPIMKRAFLYDGEVLESGYPRNDVLLSAKTEDLARTVRERIGLPEGKKVVLYAPTWRDDQFYKAGNYKFDLRVDVKKAKEQLGDDHVLLVRKHSNIVDAVPGAGDGFVYDVSSYPDIAELFLITDVLVTDYSSLMFDFANTGRPMLFFTYDLEYYRDQLRGFYFDFEKRAPGPLLQTSDELLDSLRDIDAISARYTDAYREFKEVFCDLDDGHAAKRVITRMLELAGQDKDTPSEDR</sequence>
<dbReference type="GO" id="GO:0005886">
    <property type="term" value="C:plasma membrane"/>
    <property type="evidence" value="ECO:0007669"/>
    <property type="project" value="UniProtKB-SubCell"/>
</dbReference>
<reference evidence="8 9" key="1">
    <citation type="journal article" date="2016" name="Genome Announc.">
        <title>Complete Genome Sequence of Thiostrepton-Producing Streptomyces laurentii ATCC 31255.</title>
        <authorList>
            <person name="Doi K."/>
            <person name="Fujino Y."/>
            <person name="Nagayoshi Y."/>
            <person name="Ohshima T."/>
            <person name="Ogata S."/>
        </authorList>
    </citation>
    <scope>NUCLEOTIDE SEQUENCE [LARGE SCALE GENOMIC DNA]</scope>
    <source>
        <strain evidence="8 9">ATCC 31255</strain>
    </source>
</reference>
<dbReference type="InterPro" id="IPR043149">
    <property type="entry name" value="TagF_N"/>
</dbReference>
<name>A0A160NWT6_STRLU</name>
<dbReference type="InterPro" id="IPR043148">
    <property type="entry name" value="TagF_C"/>
</dbReference>
<organism evidence="8 9">
    <name type="scientific">Streptomyces laurentii</name>
    <dbReference type="NCBI Taxonomy" id="39478"/>
    <lineage>
        <taxon>Bacteria</taxon>
        <taxon>Bacillati</taxon>
        <taxon>Actinomycetota</taxon>
        <taxon>Actinomycetes</taxon>
        <taxon>Kitasatosporales</taxon>
        <taxon>Streptomycetaceae</taxon>
        <taxon>Streptomyces</taxon>
    </lineage>
</organism>
<proteinExistence type="inferred from homology"/>
<dbReference type="InterPro" id="IPR051612">
    <property type="entry name" value="Teichoic_Acid_Biosynth"/>
</dbReference>
<evidence type="ECO:0000259" key="7">
    <source>
        <dbReference type="Pfam" id="PF00535"/>
    </source>
</evidence>
<dbReference type="InterPro" id="IPR007554">
    <property type="entry name" value="Glycerophosphate_synth"/>
</dbReference>
<dbReference type="Pfam" id="PF00535">
    <property type="entry name" value="Glycos_transf_2"/>
    <property type="match status" value="1"/>
</dbReference>
<accession>A0A160NWT6</accession>
<dbReference type="CDD" id="cd00761">
    <property type="entry name" value="Glyco_tranf_GTA_type"/>
    <property type="match status" value="1"/>
</dbReference>
<dbReference type="Gene3D" id="3.90.550.10">
    <property type="entry name" value="Spore Coat Polysaccharide Biosynthesis Protein SpsA, Chain A"/>
    <property type="match status" value="1"/>
</dbReference>
<keyword evidence="5" id="KW-0777">Teichoic acid biosynthesis</keyword>
<comment type="subcellular location">
    <subcellularLocation>
        <location evidence="1">Cell membrane</location>
        <topology evidence="1">Peripheral membrane protein</topology>
    </subcellularLocation>
</comment>
<feature type="domain" description="Glycosyltransferase 2-like" evidence="7">
    <location>
        <begin position="6"/>
        <end position="169"/>
    </location>
</feature>
<comment type="similarity">
    <text evidence="2">Belongs to the CDP-glycerol glycerophosphotransferase family.</text>
</comment>
<dbReference type="InterPro" id="IPR029044">
    <property type="entry name" value="Nucleotide-diphossugar_trans"/>
</dbReference>
<protein>
    <submittedName>
        <fullName evidence="8">Glycosyltransferase</fullName>
    </submittedName>
</protein>
<evidence type="ECO:0000256" key="3">
    <source>
        <dbReference type="ARBA" id="ARBA00022475"/>
    </source>
</evidence>
<keyword evidence="9" id="KW-1185">Reference proteome</keyword>
<evidence type="ECO:0000256" key="5">
    <source>
        <dbReference type="ARBA" id="ARBA00022944"/>
    </source>
</evidence>
<evidence type="ECO:0000313" key="9">
    <source>
        <dbReference type="Proteomes" id="UP000217676"/>
    </source>
</evidence>
<dbReference type="SUPFAM" id="SSF53756">
    <property type="entry name" value="UDP-Glycosyltransferase/glycogen phosphorylase"/>
    <property type="match status" value="1"/>
</dbReference>
<dbReference type="RefSeq" id="WP_359883769.1">
    <property type="nucleotide sequence ID" value="NZ_JBEYHT010000066.1"/>
</dbReference>
<dbReference type="GO" id="GO:0019350">
    <property type="term" value="P:teichoic acid biosynthetic process"/>
    <property type="evidence" value="ECO:0007669"/>
    <property type="project" value="UniProtKB-KW"/>
</dbReference>
<evidence type="ECO:0000256" key="4">
    <source>
        <dbReference type="ARBA" id="ARBA00022679"/>
    </source>
</evidence>
<gene>
    <name evidence="8" type="ORF">SLA_2269</name>
</gene>
<keyword evidence="6" id="KW-0472">Membrane</keyword>
<keyword evidence="4 8" id="KW-0808">Transferase</keyword>
<evidence type="ECO:0000256" key="6">
    <source>
        <dbReference type="ARBA" id="ARBA00023136"/>
    </source>
</evidence>
<keyword evidence="3" id="KW-1003">Cell membrane</keyword>
<dbReference type="InterPro" id="IPR001173">
    <property type="entry name" value="Glyco_trans_2-like"/>
</dbReference>
<evidence type="ECO:0000313" key="8">
    <source>
        <dbReference type="EMBL" id="BAU83199.1"/>
    </source>
</evidence>
<dbReference type="PANTHER" id="PTHR37316">
    <property type="entry name" value="TEICHOIC ACID GLYCEROL-PHOSPHATE PRIMASE"/>
    <property type="match status" value="1"/>
</dbReference>
<dbReference type="Proteomes" id="UP000217676">
    <property type="component" value="Chromosome"/>
</dbReference>